<dbReference type="FunFam" id="1.20.200.10:FF:000006">
    <property type="entry name" value="Argininosuccinate lyase"/>
    <property type="match status" value="1"/>
</dbReference>
<evidence type="ECO:0000256" key="1">
    <source>
        <dbReference type="ARBA" id="ARBA00000985"/>
    </source>
</evidence>
<dbReference type="FunFam" id="1.10.40.30:FF:000001">
    <property type="entry name" value="Argininosuccinate lyase"/>
    <property type="match status" value="1"/>
</dbReference>
<evidence type="ECO:0000256" key="6">
    <source>
        <dbReference type="ARBA" id="ARBA00022490"/>
    </source>
</evidence>
<dbReference type="AlphaFoldDB" id="A0A1F4S4M7"/>
<organism evidence="13 14">
    <name type="scientific">candidate division WOR-1 bacterium RIFOXYB2_FULL_36_35</name>
    <dbReference type="NCBI Taxonomy" id="1802578"/>
    <lineage>
        <taxon>Bacteria</taxon>
        <taxon>Bacillati</taxon>
        <taxon>Saganbacteria</taxon>
    </lineage>
</organism>
<protein>
    <recommendedName>
        <fullName evidence="5 10">Argininosuccinate lyase</fullName>
        <shortName evidence="10">ASAL</shortName>
        <ecNumber evidence="5 10">4.3.2.1</ecNumber>
    </recommendedName>
    <alternativeName>
        <fullName evidence="10">Arginosuccinase</fullName>
    </alternativeName>
</protein>
<dbReference type="InterPro" id="IPR024083">
    <property type="entry name" value="Fumarase/histidase_N"/>
</dbReference>
<keyword evidence="6 10" id="KW-0963">Cytoplasm</keyword>
<dbReference type="Proteomes" id="UP000177905">
    <property type="component" value="Unassembled WGS sequence"/>
</dbReference>
<dbReference type="Gene3D" id="1.10.275.10">
    <property type="entry name" value="Fumarase/aspartase (N-terminal domain)"/>
    <property type="match status" value="1"/>
</dbReference>
<accession>A0A1F4S4M7</accession>
<dbReference type="PRINTS" id="PR00145">
    <property type="entry name" value="ARGSUCLYASE"/>
</dbReference>
<dbReference type="FunFam" id="1.10.275.10:FF:000002">
    <property type="entry name" value="Argininosuccinate lyase"/>
    <property type="match status" value="1"/>
</dbReference>
<evidence type="ECO:0000256" key="3">
    <source>
        <dbReference type="ARBA" id="ARBA00004941"/>
    </source>
</evidence>
<dbReference type="PROSITE" id="PS00163">
    <property type="entry name" value="FUMARATE_LYASES"/>
    <property type="match status" value="1"/>
</dbReference>
<evidence type="ECO:0000256" key="2">
    <source>
        <dbReference type="ARBA" id="ARBA00004496"/>
    </source>
</evidence>
<evidence type="ECO:0000256" key="5">
    <source>
        <dbReference type="ARBA" id="ARBA00012338"/>
    </source>
</evidence>
<evidence type="ECO:0000313" key="13">
    <source>
        <dbReference type="EMBL" id="OGC15359.1"/>
    </source>
</evidence>
<dbReference type="PRINTS" id="PR00149">
    <property type="entry name" value="FUMRATELYASE"/>
</dbReference>
<feature type="domain" description="Fumarate lyase N-terminal" evidence="11">
    <location>
        <begin position="9"/>
        <end position="303"/>
    </location>
</feature>
<evidence type="ECO:0000256" key="4">
    <source>
        <dbReference type="ARBA" id="ARBA00005552"/>
    </source>
</evidence>
<comment type="catalytic activity">
    <reaction evidence="1 10">
        <text>2-(N(omega)-L-arginino)succinate = fumarate + L-arginine</text>
        <dbReference type="Rhea" id="RHEA:24020"/>
        <dbReference type="ChEBI" id="CHEBI:29806"/>
        <dbReference type="ChEBI" id="CHEBI:32682"/>
        <dbReference type="ChEBI" id="CHEBI:57472"/>
        <dbReference type="EC" id="4.3.2.1"/>
    </reaction>
</comment>
<gene>
    <name evidence="10" type="primary">argH</name>
    <name evidence="13" type="ORF">A2290_09040</name>
</gene>
<dbReference type="PANTHER" id="PTHR43814:SF1">
    <property type="entry name" value="ARGININOSUCCINATE LYASE"/>
    <property type="match status" value="1"/>
</dbReference>
<evidence type="ECO:0000259" key="12">
    <source>
        <dbReference type="Pfam" id="PF14698"/>
    </source>
</evidence>
<dbReference type="UniPathway" id="UPA00068">
    <property type="reaction ID" value="UER00114"/>
</dbReference>
<dbReference type="InterPro" id="IPR029419">
    <property type="entry name" value="Arg_succ_lyase_C"/>
</dbReference>
<dbReference type="Pfam" id="PF14698">
    <property type="entry name" value="ASL_C2"/>
    <property type="match status" value="1"/>
</dbReference>
<dbReference type="Pfam" id="PF00206">
    <property type="entry name" value="Lyase_1"/>
    <property type="match status" value="1"/>
</dbReference>
<dbReference type="EC" id="4.3.2.1" evidence="5 10"/>
<feature type="domain" description="Argininosuccinate lyase C-terminal" evidence="12">
    <location>
        <begin position="366"/>
        <end position="434"/>
    </location>
</feature>
<dbReference type="InterPro" id="IPR000362">
    <property type="entry name" value="Fumarate_lyase_fam"/>
</dbReference>
<keyword evidence="7 10" id="KW-0055">Arginine biosynthesis</keyword>
<dbReference type="InterPro" id="IPR008948">
    <property type="entry name" value="L-Aspartase-like"/>
</dbReference>
<reference evidence="13 14" key="1">
    <citation type="journal article" date="2016" name="Nat. Commun.">
        <title>Thousands of microbial genomes shed light on interconnected biogeochemical processes in an aquifer system.</title>
        <authorList>
            <person name="Anantharaman K."/>
            <person name="Brown C.T."/>
            <person name="Hug L.A."/>
            <person name="Sharon I."/>
            <person name="Castelle C.J."/>
            <person name="Probst A.J."/>
            <person name="Thomas B.C."/>
            <person name="Singh A."/>
            <person name="Wilkins M.J."/>
            <person name="Karaoz U."/>
            <person name="Brodie E.L."/>
            <person name="Williams K.H."/>
            <person name="Hubbard S.S."/>
            <person name="Banfield J.F."/>
        </authorList>
    </citation>
    <scope>NUCLEOTIDE SEQUENCE [LARGE SCALE GENOMIC DNA]</scope>
</reference>
<comment type="similarity">
    <text evidence="4">In the N-terminal section; belongs to the lyase 1 family. Argininosuccinate lyase subfamily.</text>
</comment>
<evidence type="ECO:0000256" key="10">
    <source>
        <dbReference type="HAMAP-Rule" id="MF_00006"/>
    </source>
</evidence>
<dbReference type="EMBL" id="MEUA01000021">
    <property type="protein sequence ID" value="OGC15359.1"/>
    <property type="molecule type" value="Genomic_DNA"/>
</dbReference>
<dbReference type="SUPFAM" id="SSF48557">
    <property type="entry name" value="L-aspartase-like"/>
    <property type="match status" value="1"/>
</dbReference>
<dbReference type="GO" id="GO:0004056">
    <property type="term" value="F:argininosuccinate lyase activity"/>
    <property type="evidence" value="ECO:0007669"/>
    <property type="project" value="UniProtKB-UniRule"/>
</dbReference>
<sequence length="461" mass="52520">MSSKKAWSGRFRLPIAKSAEEFSASVHYDKRLYKQDIIQSMAYARCLQKAGILTVQECQKIIKGLETIKKEIDKGKNPFKASCEDIHMNIEMLLIEKIGEVGKKVHTGRSRNDQVSTDLRMYLKWEITETLIQIENLQKSLVDLADKNIDVIMPGYTHLQRAQPILFAHQMMAYYEMLQRDKDRLEDSYRRCDFMPLGSGSLSGTNFGLDRKFLAKELGFANITNNSLDAVSDRDFVLDYLYSASVCQMHLSRLAEELIIWSSYEFCYITLSDAYTTGSSLMPQKKNPDMAELTRGKTGRVYGSLFSLLTTMKGLPLAYNRDMQEDKEPLFDSIDTLKACLGIMAEMLKTAKVNSERMLKASKKGFLTATDMVYYLVTKGESFRTAHEIVGKIIAFCEECNMQLEYMALPDLKKYSERFTYDVTRILSAESSVKAKDVHGGTAPSRVKEAIKRARANFLHN</sequence>
<evidence type="ECO:0000256" key="9">
    <source>
        <dbReference type="ARBA" id="ARBA00023239"/>
    </source>
</evidence>
<comment type="pathway">
    <text evidence="3 10">Amino-acid biosynthesis; L-arginine biosynthesis; L-arginine from L-ornithine and carbamoyl phosphate: step 3/3.</text>
</comment>
<dbReference type="PANTHER" id="PTHR43814">
    <property type="entry name" value="ARGININOSUCCINATE LYASE"/>
    <property type="match status" value="1"/>
</dbReference>
<dbReference type="InterPro" id="IPR020557">
    <property type="entry name" value="Fumarate_lyase_CS"/>
</dbReference>
<proteinExistence type="inferred from homology"/>
<dbReference type="InterPro" id="IPR022761">
    <property type="entry name" value="Fumarate_lyase_N"/>
</dbReference>
<dbReference type="InterPro" id="IPR009049">
    <property type="entry name" value="Argininosuccinate_lyase"/>
</dbReference>
<dbReference type="CDD" id="cd01359">
    <property type="entry name" value="Argininosuccinate_lyase"/>
    <property type="match status" value="1"/>
</dbReference>
<dbReference type="Gene3D" id="1.20.200.10">
    <property type="entry name" value="Fumarase/aspartase (Central domain)"/>
    <property type="match status" value="1"/>
</dbReference>
<dbReference type="HAMAP" id="MF_00006">
    <property type="entry name" value="Arg_succ_lyase"/>
    <property type="match status" value="1"/>
</dbReference>
<keyword evidence="8 10" id="KW-0028">Amino-acid biosynthesis</keyword>
<dbReference type="GO" id="GO:0042450">
    <property type="term" value="P:L-arginine biosynthetic process via ornithine"/>
    <property type="evidence" value="ECO:0007669"/>
    <property type="project" value="UniProtKB-UniRule"/>
</dbReference>
<evidence type="ECO:0000313" key="14">
    <source>
        <dbReference type="Proteomes" id="UP000177905"/>
    </source>
</evidence>
<comment type="caution">
    <text evidence="13">The sequence shown here is derived from an EMBL/GenBank/DDBJ whole genome shotgun (WGS) entry which is preliminary data.</text>
</comment>
<evidence type="ECO:0000259" key="11">
    <source>
        <dbReference type="Pfam" id="PF00206"/>
    </source>
</evidence>
<dbReference type="GO" id="GO:0005829">
    <property type="term" value="C:cytosol"/>
    <property type="evidence" value="ECO:0007669"/>
    <property type="project" value="TreeGrafter"/>
</dbReference>
<dbReference type="NCBIfam" id="TIGR00838">
    <property type="entry name" value="argH"/>
    <property type="match status" value="1"/>
</dbReference>
<keyword evidence="9 10" id="KW-0456">Lyase</keyword>
<comment type="similarity">
    <text evidence="10">Belongs to the lyase 1 family. Argininosuccinate lyase subfamily.</text>
</comment>
<dbReference type="Gene3D" id="1.10.40.30">
    <property type="entry name" value="Fumarase/aspartase (C-terminal domain)"/>
    <property type="match status" value="1"/>
</dbReference>
<comment type="subcellular location">
    <subcellularLocation>
        <location evidence="2 10">Cytoplasm</location>
    </subcellularLocation>
</comment>
<evidence type="ECO:0000256" key="7">
    <source>
        <dbReference type="ARBA" id="ARBA00022571"/>
    </source>
</evidence>
<name>A0A1F4S4M7_UNCSA</name>
<evidence type="ECO:0000256" key="8">
    <source>
        <dbReference type="ARBA" id="ARBA00022605"/>
    </source>
</evidence>